<evidence type="ECO:0000259" key="3">
    <source>
        <dbReference type="Pfam" id="PF05193"/>
    </source>
</evidence>
<name>A0A0D6B7A7_RHOSU</name>
<protein>
    <submittedName>
        <fullName evidence="4">Peptidase, M16 family</fullName>
    </submittedName>
</protein>
<dbReference type="AlphaFoldDB" id="A0A0D6B7A7"/>
<proteinExistence type="predicted"/>
<dbReference type="PATRIC" id="fig|35806.4.peg.3902"/>
<dbReference type="KEGG" id="rsu:NHU_03807"/>
<dbReference type="InterPro" id="IPR011765">
    <property type="entry name" value="Pept_M16_N"/>
</dbReference>
<dbReference type="Pfam" id="PF05193">
    <property type="entry name" value="Peptidase_M16_C"/>
    <property type="match status" value="1"/>
</dbReference>
<accession>A0A0D6B7A7</accession>
<dbReference type="InterPro" id="IPR007863">
    <property type="entry name" value="Peptidase_M16_C"/>
</dbReference>
<gene>
    <name evidence="4" type="ORF">NHU_03807</name>
</gene>
<evidence type="ECO:0000313" key="5">
    <source>
        <dbReference type="Proteomes" id="UP000064912"/>
    </source>
</evidence>
<dbReference type="Proteomes" id="UP000064912">
    <property type="component" value="Chromosome"/>
</dbReference>
<dbReference type="RefSeq" id="WP_060835991.1">
    <property type="nucleotide sequence ID" value="NZ_JAESJD010000022.1"/>
</dbReference>
<feature type="signal peptide" evidence="1">
    <location>
        <begin position="1"/>
        <end position="21"/>
    </location>
</feature>
<evidence type="ECO:0000256" key="1">
    <source>
        <dbReference type="SAM" id="SignalP"/>
    </source>
</evidence>
<dbReference type="Pfam" id="PF00675">
    <property type="entry name" value="Peptidase_M16"/>
    <property type="match status" value="1"/>
</dbReference>
<feature type="chain" id="PRO_5002301051" evidence="1">
    <location>
        <begin position="22"/>
        <end position="438"/>
    </location>
</feature>
<keyword evidence="1" id="KW-0732">Signal</keyword>
<dbReference type="eggNOG" id="COG0612">
    <property type="taxonomic scope" value="Bacteria"/>
</dbReference>
<reference evidence="4 5" key="1">
    <citation type="submission" date="2015-02" db="EMBL/GenBank/DDBJ databases">
        <title>Genome sequene of Rhodovulum sulfidophilum DSM 2351.</title>
        <authorList>
            <person name="Nagao N."/>
        </authorList>
    </citation>
    <scope>NUCLEOTIDE SEQUENCE [LARGE SCALE GENOMIC DNA]</scope>
    <source>
        <strain evidence="4 5">DSM 2351</strain>
    </source>
</reference>
<dbReference type="InterPro" id="IPR011249">
    <property type="entry name" value="Metalloenz_LuxS/M16"/>
</dbReference>
<evidence type="ECO:0000259" key="2">
    <source>
        <dbReference type="Pfam" id="PF00675"/>
    </source>
</evidence>
<evidence type="ECO:0000313" key="4">
    <source>
        <dbReference type="EMBL" id="BAQ70931.1"/>
    </source>
</evidence>
<sequence>MIRAVFSSLAFVLLAALPLRAEVDIQEVTSPGGIHAWLVESHEVPFVSLEIRFQGGASLDAPGKRGAINLMTGLLEEGAGEMDARAFARERDALAASYRFDVGADSLAVSAQMLTENRDEAVGLLRQALVAPRFDEEAIERVRAQVISGIRSDATDPNAIAGETFDRMVFGDHPYATPISGTEDSVNALTRDDLIAARDRVIARDRLFVAAAGDISAEDLGKLLDTLLGDLPETGAPMPGPAPLNLEGGVTVVPFDTPQSVATFGQRGLDRDDPDFFAAFVMNQILGGGGFGARLMEEVRVKRGLTYGVYSYLMPMDHAALIMGGVASGNDKIAEAVEVIRAEWARMAEAGATQEELDKVKTYLTGAYPLRFDGNAPIARILVGMQMEGLTPDYVKTRNDRIRAVTLDDVRRVAAELLDPAHLQFVVVGQPQGLRTTN</sequence>
<dbReference type="Gene3D" id="3.30.830.10">
    <property type="entry name" value="Metalloenzyme, LuxS/M16 peptidase-like"/>
    <property type="match status" value="2"/>
</dbReference>
<dbReference type="SUPFAM" id="SSF63411">
    <property type="entry name" value="LuxS/MPP-like metallohydrolase"/>
    <property type="match status" value="2"/>
</dbReference>
<organism evidence="4 5">
    <name type="scientific">Rhodovulum sulfidophilum</name>
    <name type="common">Rhodobacter sulfidophilus</name>
    <dbReference type="NCBI Taxonomy" id="35806"/>
    <lineage>
        <taxon>Bacteria</taxon>
        <taxon>Pseudomonadati</taxon>
        <taxon>Pseudomonadota</taxon>
        <taxon>Alphaproteobacteria</taxon>
        <taxon>Rhodobacterales</taxon>
        <taxon>Paracoccaceae</taxon>
        <taxon>Rhodovulum</taxon>
    </lineage>
</organism>
<dbReference type="GO" id="GO:0046872">
    <property type="term" value="F:metal ion binding"/>
    <property type="evidence" value="ECO:0007669"/>
    <property type="project" value="InterPro"/>
</dbReference>
<dbReference type="PANTHER" id="PTHR11851">
    <property type="entry name" value="METALLOPROTEASE"/>
    <property type="match status" value="1"/>
</dbReference>
<dbReference type="PANTHER" id="PTHR11851:SF224">
    <property type="entry name" value="PROCESSING PROTEASE"/>
    <property type="match status" value="1"/>
</dbReference>
<dbReference type="InterPro" id="IPR050361">
    <property type="entry name" value="MPP/UQCRC_Complex"/>
</dbReference>
<feature type="domain" description="Peptidase M16 N-terminal" evidence="2">
    <location>
        <begin position="40"/>
        <end position="182"/>
    </location>
</feature>
<dbReference type="EMBL" id="AP014800">
    <property type="protein sequence ID" value="BAQ70931.1"/>
    <property type="molecule type" value="Genomic_DNA"/>
</dbReference>
<feature type="domain" description="Peptidase M16 C-terminal" evidence="3">
    <location>
        <begin position="189"/>
        <end position="363"/>
    </location>
</feature>